<reference evidence="1" key="1">
    <citation type="thesis" date="2020" institute="ProQuest LLC" country="789 East Eisenhower Parkway, Ann Arbor, MI, USA">
        <title>Comparative Genomics and Chromosome Evolution.</title>
        <authorList>
            <person name="Mudd A.B."/>
        </authorList>
    </citation>
    <scope>NUCLEOTIDE SEQUENCE</scope>
    <source>
        <strain evidence="1">237g6f4</strain>
        <tissue evidence="1">Blood</tissue>
    </source>
</reference>
<dbReference type="Proteomes" id="UP000824782">
    <property type="component" value="Unassembled WGS sequence"/>
</dbReference>
<protein>
    <submittedName>
        <fullName evidence="1">Uncharacterized protein</fullName>
    </submittedName>
</protein>
<evidence type="ECO:0000313" key="2">
    <source>
        <dbReference type="Proteomes" id="UP000824782"/>
    </source>
</evidence>
<keyword evidence="2" id="KW-1185">Reference proteome</keyword>
<gene>
    <name evidence="1" type="ORF">GDO81_028714</name>
</gene>
<name>A0AAV6ZG66_ENGPU</name>
<dbReference type="EMBL" id="WNYA01000777">
    <property type="protein sequence ID" value="KAG8547263.1"/>
    <property type="molecule type" value="Genomic_DNA"/>
</dbReference>
<accession>A0AAV6ZG66</accession>
<organism evidence="1 2">
    <name type="scientific">Engystomops pustulosus</name>
    <name type="common">Tungara frog</name>
    <name type="synonym">Physalaemus pustulosus</name>
    <dbReference type="NCBI Taxonomy" id="76066"/>
    <lineage>
        <taxon>Eukaryota</taxon>
        <taxon>Metazoa</taxon>
        <taxon>Chordata</taxon>
        <taxon>Craniata</taxon>
        <taxon>Vertebrata</taxon>
        <taxon>Euteleostomi</taxon>
        <taxon>Amphibia</taxon>
        <taxon>Batrachia</taxon>
        <taxon>Anura</taxon>
        <taxon>Neobatrachia</taxon>
        <taxon>Hyloidea</taxon>
        <taxon>Leptodactylidae</taxon>
        <taxon>Leiuperinae</taxon>
        <taxon>Engystomops</taxon>
    </lineage>
</organism>
<comment type="caution">
    <text evidence="1">The sequence shown here is derived from an EMBL/GenBank/DDBJ whole genome shotgun (WGS) entry which is preliminary data.</text>
</comment>
<evidence type="ECO:0000313" key="1">
    <source>
        <dbReference type="EMBL" id="KAG8547263.1"/>
    </source>
</evidence>
<proteinExistence type="predicted"/>
<dbReference type="AlphaFoldDB" id="A0AAV6ZG66"/>
<sequence>MISKCTLRYICGEGCVALQESRVMISKCTLRYICGEVCVA</sequence>